<accession>A0A1Y6M329</accession>
<feature type="compositionally biased region" description="Low complexity" evidence="1">
    <location>
        <begin position="291"/>
        <end position="300"/>
    </location>
</feature>
<feature type="compositionally biased region" description="Pro residues" evidence="1">
    <location>
        <begin position="228"/>
        <end position="246"/>
    </location>
</feature>
<evidence type="ECO:0000256" key="1">
    <source>
        <dbReference type="SAM" id="MobiDB-lite"/>
    </source>
</evidence>
<dbReference type="Proteomes" id="UP000215453">
    <property type="component" value="Chromosome 15"/>
</dbReference>
<organism evidence="2 3">
    <name type="scientific">Zymoseptoria tritici ST99CH_1A5</name>
    <dbReference type="NCBI Taxonomy" id="1276529"/>
    <lineage>
        <taxon>Eukaryota</taxon>
        <taxon>Fungi</taxon>
        <taxon>Dikarya</taxon>
        <taxon>Ascomycota</taxon>
        <taxon>Pezizomycotina</taxon>
        <taxon>Dothideomycetes</taxon>
        <taxon>Dothideomycetidae</taxon>
        <taxon>Mycosphaerellales</taxon>
        <taxon>Mycosphaerellaceae</taxon>
        <taxon>Zymoseptoria</taxon>
    </lineage>
</organism>
<feature type="compositionally biased region" description="Acidic residues" evidence="1">
    <location>
        <begin position="378"/>
        <end position="399"/>
    </location>
</feature>
<proteinExistence type="predicted"/>
<feature type="region of interest" description="Disordered" evidence="1">
    <location>
        <begin position="133"/>
        <end position="153"/>
    </location>
</feature>
<feature type="compositionally biased region" description="Basic and acidic residues" evidence="1">
    <location>
        <begin position="365"/>
        <end position="377"/>
    </location>
</feature>
<sequence length="767" mass="85793">MASDDEIDAEAEVNKLAQQMLDNQRDAIDAFRELWSRETEARNTLHAQVLLTALKNAGLYDTLTRIVTEAMHKQCARYLRSLEDGALWRLPLLDMVGLFGLEGCRSKRLLDHLKNCDIFADREEAVKWLRQARQDRKDGSVQVSNRNFNRDWTPADGELALKRKKKQLQNEIQALAASHEAQARNAACDQQAQKQAHEQAQGDDANDGAGEKAGPSPPDPRAETSTFTPPPPPPPRTPTPTSPTPTSPASSPRHTSPTHTPSSTASQSCDDRGEPEVGRCAPTGLLDDRSSPSITSSPSPYKEGDDDGHDDESLLLHSPERSLSPLRHLASPKSARSPFRFWRINDSSLAFVRKPASTENPFQRPWEKDYSQSKEQNETDEVDEKDEQNETDEEDDDNIDVMPKRRRIEEMLGLPPTKHARTSTPNNTSTGAPIEISTESSPEHIDTFLRAIAPNAVVIRDQPSQIIALGEHISTYEQNNSSTYRGCAFLSSEGEHVQTILVVFEWDKGGGTYSSYVPPHGRSINSSKVIQDFLDHLSDGGKLSFTSTSLPQYETEGQDDVQDLSLPLAAMFLTRNENADSPLRLFAIMQLWRYAVDDIAAPQQQSRMSQINLKTYVDGKRNAREADVATGTHSWTALEGKLTKISQYMDDMKIVREDLTKIRDESHLIRKMVESAVSHNRTCSTLFQQINDATSRFRPDVQSQMKQFAELLSSEQKDSATLKCLFNDLNTIYVDVSDLADVIDEDVRKIKASLSRVRTTIDDLLEK</sequence>
<feature type="region of interest" description="Disordered" evidence="1">
    <location>
        <begin position="183"/>
        <end position="404"/>
    </location>
</feature>
<gene>
    <name evidence="2" type="ORF">ZT1A5_G11620</name>
</gene>
<evidence type="ECO:0000313" key="3">
    <source>
        <dbReference type="Proteomes" id="UP000215453"/>
    </source>
</evidence>
<feature type="compositionally biased region" description="Basic and acidic residues" evidence="1">
    <location>
        <begin position="311"/>
        <end position="320"/>
    </location>
</feature>
<dbReference type="AlphaFoldDB" id="A0A1Y6M329"/>
<reference evidence="2 3" key="1">
    <citation type="submission" date="2016-10" db="EMBL/GenBank/DDBJ databases">
        <authorList>
            <person name="Varghese N."/>
        </authorList>
    </citation>
    <scope>NUCLEOTIDE SEQUENCE [LARGE SCALE GENOMIC DNA]</scope>
</reference>
<evidence type="ECO:0000313" key="2">
    <source>
        <dbReference type="EMBL" id="SMY30170.1"/>
    </source>
</evidence>
<dbReference type="EMBL" id="LT882690">
    <property type="protein sequence ID" value="SMY30170.1"/>
    <property type="molecule type" value="Genomic_DNA"/>
</dbReference>
<name>A0A1Y6M329_ZYMTR</name>
<feature type="compositionally biased region" description="Low complexity" evidence="1">
    <location>
        <begin position="247"/>
        <end position="266"/>
    </location>
</feature>
<protein>
    <submittedName>
        <fullName evidence="2">Uncharacterized protein</fullName>
    </submittedName>
</protein>